<keyword evidence="2" id="KW-1185">Reference proteome</keyword>
<protein>
    <submittedName>
        <fullName evidence="1">Uncharacterized protein</fullName>
    </submittedName>
</protein>
<name>A0AB72Z8G4_LISIO</name>
<proteinExistence type="predicted"/>
<comment type="caution">
    <text evidence="1">The sequence shown here is derived from an EMBL/GenBank/DDBJ whole genome shotgun (WGS) entry which is preliminary data.</text>
</comment>
<evidence type="ECO:0000313" key="1">
    <source>
        <dbReference type="EMBL" id="EHN61134.1"/>
    </source>
</evidence>
<dbReference type="AlphaFoldDB" id="A0AB72Z8G4"/>
<reference evidence="1 2" key="1">
    <citation type="submission" date="2011-08" db="EMBL/GenBank/DDBJ databases">
        <authorList>
            <person name="Weinstock G."/>
            <person name="Sodergren E."/>
            <person name="Clifton S."/>
            <person name="Fulton L."/>
            <person name="Fulton B."/>
            <person name="Courtney L."/>
            <person name="Fronick C."/>
            <person name="Harrison M."/>
            <person name="Strong C."/>
            <person name="Farmer C."/>
            <person name="Delahaunty K."/>
            <person name="Markovic C."/>
            <person name="Hall O."/>
            <person name="Minx P."/>
            <person name="Tomlinson C."/>
            <person name="Mitreva M."/>
            <person name="Hou S."/>
            <person name="Chen J."/>
            <person name="Wollam A."/>
            <person name="Pepin K.H."/>
            <person name="Johnson M."/>
            <person name="Bhonagiri V."/>
            <person name="Zhang X."/>
            <person name="Suruliraj S."/>
            <person name="Warren W."/>
            <person name="Chinwalla A."/>
            <person name="Mardis E.R."/>
            <person name="Wilson R.K."/>
        </authorList>
    </citation>
    <scope>NUCLEOTIDE SEQUENCE [LARGE SCALE GENOMIC DNA]</scope>
    <source>
        <strain evidence="1 2">ATCC 33091</strain>
    </source>
</reference>
<organism evidence="1 2">
    <name type="scientific">Listeria innocua ATCC 33091</name>
    <dbReference type="NCBI Taxonomy" id="1002366"/>
    <lineage>
        <taxon>Bacteria</taxon>
        <taxon>Bacillati</taxon>
        <taxon>Bacillota</taxon>
        <taxon>Bacilli</taxon>
        <taxon>Bacillales</taxon>
        <taxon>Listeriaceae</taxon>
        <taxon>Listeria</taxon>
    </lineage>
</organism>
<dbReference type="EMBL" id="AGCN01000032">
    <property type="protein sequence ID" value="EHN61134.1"/>
    <property type="molecule type" value="Genomic_DNA"/>
</dbReference>
<dbReference type="InterPro" id="IPR046117">
    <property type="entry name" value="DUF6054"/>
</dbReference>
<sequence>MKEASLMPSIRYIVKTDVSETFEIIKAGQVGSNIVFSEIRTFDFGELATLACEKFYFRSSNRAALFVNINNFHGETEVTIISTGSSNGFFTGIDWGAAFDYMHSVVADLKRVAIREVKMEKQEEI</sequence>
<evidence type="ECO:0000313" key="2">
    <source>
        <dbReference type="Proteomes" id="UP000003597"/>
    </source>
</evidence>
<gene>
    <name evidence="1" type="ORF">HMPREF0557_01874</name>
</gene>
<dbReference type="Pfam" id="PF19524">
    <property type="entry name" value="DUF6054"/>
    <property type="match status" value="1"/>
</dbReference>
<dbReference type="Proteomes" id="UP000003597">
    <property type="component" value="Unassembled WGS sequence"/>
</dbReference>
<accession>A0AB72Z8G4</accession>